<dbReference type="Proteomes" id="UP000215335">
    <property type="component" value="Unassembled WGS sequence"/>
</dbReference>
<comment type="caution">
    <text evidence="1">The sequence shown here is derived from an EMBL/GenBank/DDBJ whole genome shotgun (WGS) entry which is preliminary data.</text>
</comment>
<gene>
    <name evidence="1" type="ORF">TSAR_001699</name>
</gene>
<evidence type="ECO:0000313" key="2">
    <source>
        <dbReference type="Proteomes" id="UP000215335"/>
    </source>
</evidence>
<evidence type="ECO:0008006" key="3">
    <source>
        <dbReference type="Google" id="ProtNLM"/>
    </source>
</evidence>
<reference evidence="1 2" key="1">
    <citation type="journal article" date="2017" name="Curr. Biol.">
        <title>The Evolution of Venom by Co-option of Single-Copy Genes.</title>
        <authorList>
            <person name="Martinson E.O."/>
            <person name="Mrinalini"/>
            <person name="Kelkar Y.D."/>
            <person name="Chang C.H."/>
            <person name="Werren J.H."/>
        </authorList>
    </citation>
    <scope>NUCLEOTIDE SEQUENCE [LARGE SCALE GENOMIC DNA]</scope>
    <source>
        <strain evidence="1 2">Alberta</strain>
        <tissue evidence="1">Whole body</tissue>
    </source>
</reference>
<evidence type="ECO:0000313" key="1">
    <source>
        <dbReference type="EMBL" id="OXU19697.1"/>
    </source>
</evidence>
<sequence length="121" mass="14018">MEEANAIVDLQTALPNDWIPYIPNFKVLKIGQIFGIDTEYSIETLKEAIEATYRDVELERIYRKEKDELLATSTIKLYFKLTTLPERIKLFGVATKVYPYVFNVLQCKKCYRYGHAAVNCG</sequence>
<protein>
    <recommendedName>
        <fullName evidence="3">CCHC-type domain-containing protein</fullName>
    </recommendedName>
</protein>
<accession>A0A232EMZ2</accession>
<organism evidence="1 2">
    <name type="scientific">Trichomalopsis sarcophagae</name>
    <dbReference type="NCBI Taxonomy" id="543379"/>
    <lineage>
        <taxon>Eukaryota</taxon>
        <taxon>Metazoa</taxon>
        <taxon>Ecdysozoa</taxon>
        <taxon>Arthropoda</taxon>
        <taxon>Hexapoda</taxon>
        <taxon>Insecta</taxon>
        <taxon>Pterygota</taxon>
        <taxon>Neoptera</taxon>
        <taxon>Endopterygota</taxon>
        <taxon>Hymenoptera</taxon>
        <taxon>Apocrita</taxon>
        <taxon>Proctotrupomorpha</taxon>
        <taxon>Chalcidoidea</taxon>
        <taxon>Pteromalidae</taxon>
        <taxon>Pteromalinae</taxon>
        <taxon>Trichomalopsis</taxon>
    </lineage>
</organism>
<name>A0A232EMZ2_9HYME</name>
<keyword evidence="2" id="KW-1185">Reference proteome</keyword>
<dbReference type="AlphaFoldDB" id="A0A232EMZ2"/>
<proteinExistence type="predicted"/>
<dbReference type="EMBL" id="NNAY01003276">
    <property type="protein sequence ID" value="OXU19697.1"/>
    <property type="molecule type" value="Genomic_DNA"/>
</dbReference>